<keyword evidence="3 6" id="KW-0812">Transmembrane</keyword>
<feature type="transmembrane region" description="Helical" evidence="6">
    <location>
        <begin position="7"/>
        <end position="27"/>
    </location>
</feature>
<evidence type="ECO:0000313" key="8">
    <source>
        <dbReference type="EMBL" id="MBK3331563.1"/>
    </source>
</evidence>
<feature type="transmembrane region" description="Helical" evidence="6">
    <location>
        <begin position="33"/>
        <end position="54"/>
    </location>
</feature>
<gene>
    <name evidence="8" type="ORF">GWK41_00615</name>
</gene>
<dbReference type="Pfam" id="PF12823">
    <property type="entry name" value="DUF3817"/>
    <property type="match status" value="1"/>
</dbReference>
<keyword evidence="4 6" id="KW-1133">Transmembrane helix</keyword>
<dbReference type="RefSeq" id="WP_200672981.1">
    <property type="nucleotide sequence ID" value="NZ_JAACYA010000001.1"/>
</dbReference>
<dbReference type="PANTHER" id="PTHR40077">
    <property type="entry name" value="MEMBRANE PROTEIN-RELATED"/>
    <property type="match status" value="1"/>
</dbReference>
<name>A0ABS1GF49_9AQUI</name>
<evidence type="ECO:0000256" key="5">
    <source>
        <dbReference type="ARBA" id="ARBA00023136"/>
    </source>
</evidence>
<comment type="caution">
    <text evidence="8">The sequence shown here is derived from an EMBL/GenBank/DDBJ whole genome shotgun (WGS) entry which is preliminary data.</text>
</comment>
<dbReference type="EMBL" id="JAACYA010000001">
    <property type="protein sequence ID" value="MBK3331563.1"/>
    <property type="molecule type" value="Genomic_DNA"/>
</dbReference>
<dbReference type="PANTHER" id="PTHR40077:SF1">
    <property type="entry name" value="MEMBRANE PROTEIN"/>
    <property type="match status" value="1"/>
</dbReference>
<evidence type="ECO:0000256" key="3">
    <source>
        <dbReference type="ARBA" id="ARBA00022692"/>
    </source>
</evidence>
<keyword evidence="5 6" id="KW-0472">Membrane</keyword>
<feature type="transmembrane region" description="Helical" evidence="6">
    <location>
        <begin position="66"/>
        <end position="83"/>
    </location>
</feature>
<evidence type="ECO:0000256" key="2">
    <source>
        <dbReference type="ARBA" id="ARBA00022475"/>
    </source>
</evidence>
<feature type="domain" description="DUF3817" evidence="7">
    <location>
        <begin position="3"/>
        <end position="87"/>
    </location>
</feature>
<protein>
    <submittedName>
        <fullName evidence="8">DUF3817 domain-containing protein</fullName>
    </submittedName>
</protein>
<evidence type="ECO:0000259" key="7">
    <source>
        <dbReference type="Pfam" id="PF12823"/>
    </source>
</evidence>
<organism evidence="8 9">
    <name type="scientific">Persephonella atlantica</name>
    <dbReference type="NCBI Taxonomy" id="2699429"/>
    <lineage>
        <taxon>Bacteria</taxon>
        <taxon>Pseudomonadati</taxon>
        <taxon>Aquificota</taxon>
        <taxon>Aquificia</taxon>
        <taxon>Aquificales</taxon>
        <taxon>Hydrogenothermaceae</taxon>
        <taxon>Persephonella</taxon>
    </lineage>
</organism>
<evidence type="ECO:0000313" key="9">
    <source>
        <dbReference type="Proteomes" id="UP000772812"/>
    </source>
</evidence>
<evidence type="ECO:0000256" key="4">
    <source>
        <dbReference type="ARBA" id="ARBA00022989"/>
    </source>
</evidence>
<sequence length="102" mass="11640">MDRLAKISFIEGVSLIVLVFVGMPLKYIFGYEIATKILGSIHGILWLVFLYVLYQVRKEFSLENSFTIKMLIFSVIPFGLIPMERLVNGKINKKDKGELVNA</sequence>
<dbReference type="Proteomes" id="UP000772812">
    <property type="component" value="Unassembled WGS sequence"/>
</dbReference>
<accession>A0ABS1GF49</accession>
<dbReference type="NCBIfam" id="TIGR03954">
    <property type="entry name" value="integ_memb_HG"/>
    <property type="match status" value="1"/>
</dbReference>
<evidence type="ECO:0000256" key="6">
    <source>
        <dbReference type="SAM" id="Phobius"/>
    </source>
</evidence>
<reference evidence="8 9" key="1">
    <citation type="journal article" date="2021" name="Syst. Appl. Microbiol.">
        <title>Persephonella atlantica sp. nov.: How to adapt to physico-chemical gradients in high temperature hydrothermal habitats.</title>
        <authorList>
            <person name="Francois D.X."/>
            <person name="Godfroy A."/>
            <person name="Mathien C."/>
            <person name="Aube J."/>
            <person name="Cathalot C."/>
            <person name="Lesongeur F."/>
            <person name="L'Haridon S."/>
            <person name="Philippon X."/>
            <person name="Roussel E.G."/>
        </authorList>
    </citation>
    <scope>NUCLEOTIDE SEQUENCE [LARGE SCALE GENOMIC DNA]</scope>
    <source>
        <strain evidence="8 9">MO1340</strain>
    </source>
</reference>
<keyword evidence="9" id="KW-1185">Reference proteome</keyword>
<comment type="subcellular location">
    <subcellularLocation>
        <location evidence="1">Cell membrane</location>
        <topology evidence="1">Multi-pass membrane protein</topology>
    </subcellularLocation>
</comment>
<proteinExistence type="predicted"/>
<keyword evidence="2" id="KW-1003">Cell membrane</keyword>
<evidence type="ECO:0000256" key="1">
    <source>
        <dbReference type="ARBA" id="ARBA00004651"/>
    </source>
</evidence>
<dbReference type="InterPro" id="IPR023845">
    <property type="entry name" value="DUF3817_TM"/>
</dbReference>